<name>A0A1H2PS40_9BURK</name>
<comment type="catalytic activity">
    <reaction evidence="1">
        <text>3-hydroxy-2-methylpropanoyl-CoA + H2O = 3-hydroxy-2-methylpropanoate + CoA + H(+)</text>
        <dbReference type="Rhea" id="RHEA:20888"/>
        <dbReference type="ChEBI" id="CHEBI:11805"/>
        <dbReference type="ChEBI" id="CHEBI:15377"/>
        <dbReference type="ChEBI" id="CHEBI:15378"/>
        <dbReference type="ChEBI" id="CHEBI:57287"/>
        <dbReference type="ChEBI" id="CHEBI:57340"/>
        <dbReference type="EC" id="3.1.2.4"/>
    </reaction>
</comment>
<accession>A0A1H2PS40</accession>
<dbReference type="PANTHER" id="PTHR43176">
    <property type="entry name" value="3-HYDROXYISOBUTYRYL-COA HYDROLASE-RELATED"/>
    <property type="match status" value="1"/>
</dbReference>
<evidence type="ECO:0000256" key="3">
    <source>
        <dbReference type="ARBA" id="ARBA00022801"/>
    </source>
</evidence>
<evidence type="ECO:0000313" key="5">
    <source>
        <dbReference type="EMBL" id="SDV49764.1"/>
    </source>
</evidence>
<keyword evidence="3" id="KW-0378">Hydrolase</keyword>
<dbReference type="CDD" id="cd06558">
    <property type="entry name" value="crotonase-like"/>
    <property type="match status" value="1"/>
</dbReference>
<protein>
    <recommendedName>
        <fullName evidence="2">3-hydroxyisobutyryl-CoA hydrolase</fullName>
        <ecNumber evidence="2">3.1.2.4</ecNumber>
    </recommendedName>
</protein>
<organism evidence="5 6">
    <name type="scientific">Chitinasiproducens palmae</name>
    <dbReference type="NCBI Taxonomy" id="1770053"/>
    <lineage>
        <taxon>Bacteria</taxon>
        <taxon>Pseudomonadati</taxon>
        <taxon>Pseudomonadota</taxon>
        <taxon>Betaproteobacteria</taxon>
        <taxon>Burkholderiales</taxon>
        <taxon>Burkholderiaceae</taxon>
        <taxon>Chitinasiproducens</taxon>
    </lineage>
</organism>
<evidence type="ECO:0000256" key="1">
    <source>
        <dbReference type="ARBA" id="ARBA00001709"/>
    </source>
</evidence>
<dbReference type="InterPro" id="IPR032259">
    <property type="entry name" value="HIBYL-CoA-H"/>
</dbReference>
<dbReference type="AlphaFoldDB" id="A0A1H2PS40"/>
<dbReference type="NCBIfam" id="NF004127">
    <property type="entry name" value="PRK05617.1"/>
    <property type="match status" value="1"/>
</dbReference>
<dbReference type="InterPro" id="IPR029045">
    <property type="entry name" value="ClpP/crotonase-like_dom_sf"/>
</dbReference>
<dbReference type="Proteomes" id="UP000243719">
    <property type="component" value="Unassembled WGS sequence"/>
</dbReference>
<dbReference type="OrthoDB" id="9790967at2"/>
<dbReference type="RefSeq" id="WP_091910236.1">
    <property type="nucleotide sequence ID" value="NZ_FNLO01000009.1"/>
</dbReference>
<dbReference type="GO" id="GO:0006574">
    <property type="term" value="P:L-valine catabolic process"/>
    <property type="evidence" value="ECO:0007669"/>
    <property type="project" value="TreeGrafter"/>
</dbReference>
<gene>
    <name evidence="5" type="ORF">SAMN05216551_109116</name>
</gene>
<dbReference type="PANTHER" id="PTHR43176:SF3">
    <property type="entry name" value="3-HYDROXYISOBUTYRYL-COA HYDROLASE, MITOCHONDRIAL"/>
    <property type="match status" value="1"/>
</dbReference>
<dbReference type="Gene3D" id="3.90.226.10">
    <property type="entry name" value="2-enoyl-CoA Hydratase, Chain A, domain 1"/>
    <property type="match status" value="1"/>
</dbReference>
<evidence type="ECO:0000256" key="2">
    <source>
        <dbReference type="ARBA" id="ARBA00011915"/>
    </source>
</evidence>
<reference evidence="6" key="1">
    <citation type="submission" date="2016-09" db="EMBL/GenBank/DDBJ databases">
        <authorList>
            <person name="Varghese N."/>
            <person name="Submissions S."/>
        </authorList>
    </citation>
    <scope>NUCLEOTIDE SEQUENCE [LARGE SCALE GENOMIC DNA]</scope>
    <source>
        <strain evidence="6">JS23</strain>
    </source>
</reference>
<dbReference type="EMBL" id="FNLO01000009">
    <property type="protein sequence ID" value="SDV49764.1"/>
    <property type="molecule type" value="Genomic_DNA"/>
</dbReference>
<dbReference type="STRING" id="1770053.SAMN05216551_109116"/>
<dbReference type="SUPFAM" id="SSF52096">
    <property type="entry name" value="ClpP/crotonase"/>
    <property type="match status" value="1"/>
</dbReference>
<dbReference type="Pfam" id="PF16113">
    <property type="entry name" value="ECH_2"/>
    <property type="match status" value="1"/>
</dbReference>
<evidence type="ECO:0000259" key="4">
    <source>
        <dbReference type="Pfam" id="PF16113"/>
    </source>
</evidence>
<evidence type="ECO:0000313" key="6">
    <source>
        <dbReference type="Proteomes" id="UP000243719"/>
    </source>
</evidence>
<dbReference type="InterPro" id="IPR045004">
    <property type="entry name" value="ECH_dom"/>
</dbReference>
<feature type="domain" description="Enoyl-CoA hydratase/isomerase" evidence="4">
    <location>
        <begin position="21"/>
        <end position="360"/>
    </location>
</feature>
<dbReference type="EC" id="3.1.2.4" evidence="2"/>
<sequence length="373" mass="39827">MLEKEEIAAPILFDAPGNGLGFVTLNRARALNALSREMLVSLHAQLQQWESDSSIKAVFVHSSSPRSFCAGGDIKSLYYSGIKGNTAEILDFFTDEYRCNYAISAFSKPYISLAQGIVMGGGMGISQPGVFTGGLRLVTPSTRMAMPETRIGLIPDVGVSYMLARAPGRLGDYMAVTGESITWQQALSAGLADKAIADAAAETLPARLRGAQFDSAADVIAFIGEVALDAPSSDAAAQEAGEASVQHATPLIEQHFAGATVADIVASLAADPSDWAQLTLTTLRSRSPLSMALSLAHVRRAARQTFAACLQDDLTLVARILERGDLIEGIRALLIDKDGRPQWRPADVDGLAQVNIDRYFESPWDAHPLHDLA</sequence>
<keyword evidence="6" id="KW-1185">Reference proteome</keyword>
<proteinExistence type="predicted"/>
<dbReference type="GO" id="GO:0003860">
    <property type="term" value="F:3-hydroxyisobutyryl-CoA hydrolase activity"/>
    <property type="evidence" value="ECO:0007669"/>
    <property type="project" value="UniProtKB-EC"/>
</dbReference>